<dbReference type="Proteomes" id="UP000823388">
    <property type="component" value="Chromosome 4K"/>
</dbReference>
<accession>A0A8T0TVG7</accession>
<dbReference type="EMBL" id="CM029043">
    <property type="protein sequence ID" value="KAG2613788.1"/>
    <property type="molecule type" value="Genomic_DNA"/>
</dbReference>
<name>A0A8T0TVG7_PANVG</name>
<evidence type="ECO:0000313" key="1">
    <source>
        <dbReference type="EMBL" id="KAG2613788.1"/>
    </source>
</evidence>
<dbReference type="InterPro" id="IPR036047">
    <property type="entry name" value="F-box-like_dom_sf"/>
</dbReference>
<reference evidence="1 2" key="1">
    <citation type="submission" date="2020-05" db="EMBL/GenBank/DDBJ databases">
        <title>WGS assembly of Panicum virgatum.</title>
        <authorList>
            <person name="Lovell J.T."/>
            <person name="Jenkins J."/>
            <person name="Shu S."/>
            <person name="Juenger T.E."/>
            <person name="Schmutz J."/>
        </authorList>
    </citation>
    <scope>NUCLEOTIDE SEQUENCE [LARGE SCALE GENOMIC DNA]</scope>
    <source>
        <strain evidence="2">cv. AP13</strain>
    </source>
</reference>
<dbReference type="InterPro" id="IPR053772">
    <property type="entry name" value="At1g61320/At1g61330-like"/>
</dbReference>
<dbReference type="SUPFAM" id="SSF81383">
    <property type="entry name" value="F-box domain"/>
    <property type="match status" value="1"/>
</dbReference>
<sequence length="253" mass="27840">MALPLGASCSKKRRAGGVAEGGRAEAAPEMVEDRISALPEDLRLRILALLPLNSAIRTGALSSPWYRFPSPHRYLSDKDIHRCLDYAAACCVEDLHIDMDDHFMWTCSSLSFPSGFSRLVRLSLLRVGSVSFGYSLSPDAFPALEVIHLRAAHSVNLNHLIWASPRLRTLDLRYCQSLDNAINIKAARGHLWSITVAECGRVRHIYAGTASGLISLRLSSALLPTYDILSTAPLEDLYICLRGRNYNPLVGAP</sequence>
<dbReference type="SUPFAM" id="SSF52058">
    <property type="entry name" value="L domain-like"/>
    <property type="match status" value="1"/>
</dbReference>
<evidence type="ECO:0000313" key="2">
    <source>
        <dbReference type="Proteomes" id="UP000823388"/>
    </source>
</evidence>
<gene>
    <name evidence="1" type="ORF">PVAP13_4KG392832</name>
</gene>
<comment type="caution">
    <text evidence="1">The sequence shown here is derived from an EMBL/GenBank/DDBJ whole genome shotgun (WGS) entry which is preliminary data.</text>
</comment>
<organism evidence="1 2">
    <name type="scientific">Panicum virgatum</name>
    <name type="common">Blackwell switchgrass</name>
    <dbReference type="NCBI Taxonomy" id="38727"/>
    <lineage>
        <taxon>Eukaryota</taxon>
        <taxon>Viridiplantae</taxon>
        <taxon>Streptophyta</taxon>
        <taxon>Embryophyta</taxon>
        <taxon>Tracheophyta</taxon>
        <taxon>Spermatophyta</taxon>
        <taxon>Magnoliopsida</taxon>
        <taxon>Liliopsida</taxon>
        <taxon>Poales</taxon>
        <taxon>Poaceae</taxon>
        <taxon>PACMAD clade</taxon>
        <taxon>Panicoideae</taxon>
        <taxon>Panicodae</taxon>
        <taxon>Paniceae</taxon>
        <taxon>Panicinae</taxon>
        <taxon>Panicum</taxon>
        <taxon>Panicum sect. Hiantes</taxon>
    </lineage>
</organism>
<proteinExistence type="predicted"/>
<dbReference type="AlphaFoldDB" id="A0A8T0TVG7"/>
<protein>
    <recommendedName>
        <fullName evidence="3">F-box domain-containing protein</fullName>
    </recommendedName>
</protein>
<keyword evidence="2" id="KW-1185">Reference proteome</keyword>
<evidence type="ECO:0008006" key="3">
    <source>
        <dbReference type="Google" id="ProtNLM"/>
    </source>
</evidence>
<dbReference type="PANTHER" id="PTHR34145">
    <property type="entry name" value="OS02G0105600 PROTEIN"/>
    <property type="match status" value="1"/>
</dbReference>
<dbReference type="PANTHER" id="PTHR34145:SF65">
    <property type="entry name" value="FBD DOMAIN-CONTAINING PROTEIN"/>
    <property type="match status" value="1"/>
</dbReference>